<keyword evidence="1" id="KW-0175">Coiled coil</keyword>
<sequence length="668" mass="75234">MSDSQQSPSTDAGKQAGGGTYNDILENIRELIYKDKSTIMVKAVELQVRNVHQDQEIKLLMQTLQDAIQQKEQMNKDVHDQPVIESFMANIEAQNSATRKQLQEKVESINVHIKSSEMLRKQLKKESVTLRSAIDDLRRRIDEKEEEGKNIHDALAETAARAQQMSKQRSAVSAEMAKLREECQLKIAELRKMAASSEESAKKMQAEMTERRKEMEHYEVELAKTKQRVAEKVQAFEQLQTEKATLQQRCAELKKNYENKVDRMERCFLEEKTRKDGMFTELNNVNQCKVTELEQSIANRKSQSAQKQRCARDLHATVLQLVQQLEAASNRNKELKTELEKLKSGGLEANGAGKQEPPKNKPNLLAFGRPKAFVFSKNANPAPDPTQSATSNTESSFHMDNDPSFLNSDTHLEGPLVRVGMGGGTITIAAGRWSTTVRRIGERIPLGKERSAVRVKIGARAVCRLSKTLPIYPVQVNEGGGRQEQCVPVVQLKHIVQPIAADQIIVQIVQRSSPVAPVEGPVAAAGWRLKKWRRFELMRYLMPLGPSQLCAKTEMKPGSEKCESVRTFACRLRSPSPDGMSGMVRNSMPARRSRRIMSQRPPDGCMITRPLICRSGNSSFVSSVRLCSMNWHRSTTTHWWFCGIRTRRFATSTCAAPGLLLLLLDGWK</sequence>
<dbReference type="AlphaFoldDB" id="A0A182UGR3"/>
<name>A0A182UGR3_9DIPT</name>
<feature type="compositionally biased region" description="Polar residues" evidence="2">
    <location>
        <begin position="1"/>
        <end position="12"/>
    </location>
</feature>
<dbReference type="VEuPathDB" id="VectorBase:AMEC020103"/>
<reference evidence="4" key="1">
    <citation type="submission" date="2014-01" db="EMBL/GenBank/DDBJ databases">
        <title>The Genome Sequence of Anopheles melas CM1001059_A (V2).</title>
        <authorList>
            <consortium name="The Broad Institute Genomics Platform"/>
            <person name="Neafsey D.E."/>
            <person name="Besansky N."/>
            <person name="Howell P."/>
            <person name="Walton C."/>
            <person name="Young S.K."/>
            <person name="Zeng Q."/>
            <person name="Gargeya S."/>
            <person name="Fitzgerald M."/>
            <person name="Haas B."/>
            <person name="Abouelleil A."/>
            <person name="Allen A.W."/>
            <person name="Alvarado L."/>
            <person name="Arachchi H.M."/>
            <person name="Berlin A.M."/>
            <person name="Chapman S.B."/>
            <person name="Gainer-Dewar J."/>
            <person name="Goldberg J."/>
            <person name="Griggs A."/>
            <person name="Gujja S."/>
            <person name="Hansen M."/>
            <person name="Howarth C."/>
            <person name="Imamovic A."/>
            <person name="Ireland A."/>
            <person name="Larimer J."/>
            <person name="McCowan C."/>
            <person name="Murphy C."/>
            <person name="Pearson M."/>
            <person name="Poon T.W."/>
            <person name="Priest M."/>
            <person name="Roberts A."/>
            <person name="Saif S."/>
            <person name="Shea T."/>
            <person name="Sisk P."/>
            <person name="Sykes S."/>
            <person name="Wortman J."/>
            <person name="Nusbaum C."/>
            <person name="Birren B."/>
        </authorList>
    </citation>
    <scope>NUCLEOTIDE SEQUENCE [LARGE SCALE GENOMIC DNA]</scope>
    <source>
        <strain evidence="4">CM1001059</strain>
    </source>
</reference>
<dbReference type="STRING" id="34690.A0A182UGR3"/>
<evidence type="ECO:0000313" key="4">
    <source>
        <dbReference type="Proteomes" id="UP000075902"/>
    </source>
</evidence>
<evidence type="ECO:0000256" key="2">
    <source>
        <dbReference type="SAM" id="MobiDB-lite"/>
    </source>
</evidence>
<protein>
    <submittedName>
        <fullName evidence="3">Uncharacterized protein</fullName>
    </submittedName>
</protein>
<keyword evidence="4" id="KW-1185">Reference proteome</keyword>
<feature type="region of interest" description="Disordered" evidence="2">
    <location>
        <begin position="1"/>
        <end position="20"/>
    </location>
</feature>
<feature type="coiled-coil region" evidence="1">
    <location>
        <begin position="120"/>
        <end position="263"/>
    </location>
</feature>
<reference evidence="3" key="2">
    <citation type="submission" date="2020-05" db="UniProtKB">
        <authorList>
            <consortium name="EnsemblMetazoa"/>
        </authorList>
    </citation>
    <scope>IDENTIFICATION</scope>
    <source>
        <strain evidence="3">CM1001059</strain>
    </source>
</reference>
<dbReference type="Proteomes" id="UP000075902">
    <property type="component" value="Unassembled WGS sequence"/>
</dbReference>
<organism evidence="3 4">
    <name type="scientific">Anopheles melas</name>
    <dbReference type="NCBI Taxonomy" id="34690"/>
    <lineage>
        <taxon>Eukaryota</taxon>
        <taxon>Metazoa</taxon>
        <taxon>Ecdysozoa</taxon>
        <taxon>Arthropoda</taxon>
        <taxon>Hexapoda</taxon>
        <taxon>Insecta</taxon>
        <taxon>Pterygota</taxon>
        <taxon>Neoptera</taxon>
        <taxon>Endopterygota</taxon>
        <taxon>Diptera</taxon>
        <taxon>Nematocera</taxon>
        <taxon>Culicoidea</taxon>
        <taxon>Culicidae</taxon>
        <taxon>Anophelinae</taxon>
        <taxon>Anopheles</taxon>
    </lineage>
</organism>
<feature type="region of interest" description="Disordered" evidence="2">
    <location>
        <begin position="580"/>
        <end position="599"/>
    </location>
</feature>
<feature type="region of interest" description="Disordered" evidence="2">
    <location>
        <begin position="377"/>
        <end position="409"/>
    </location>
</feature>
<evidence type="ECO:0000256" key="1">
    <source>
        <dbReference type="SAM" id="Coils"/>
    </source>
</evidence>
<dbReference type="EnsemblMetazoa" id="AMEC020103-RA">
    <property type="protein sequence ID" value="AMEC020103-PA"/>
    <property type="gene ID" value="AMEC020103"/>
</dbReference>
<feature type="coiled-coil region" evidence="1">
    <location>
        <begin position="318"/>
        <end position="345"/>
    </location>
</feature>
<feature type="compositionally biased region" description="Polar residues" evidence="2">
    <location>
        <begin position="385"/>
        <end position="409"/>
    </location>
</feature>
<evidence type="ECO:0000313" key="3">
    <source>
        <dbReference type="EnsemblMetazoa" id="AMEC020103-PA"/>
    </source>
</evidence>
<proteinExistence type="predicted"/>
<accession>A0A182UGR3</accession>